<dbReference type="EMBL" id="JASJOU010000004">
    <property type="protein sequence ID" value="MDJ1501830.1"/>
    <property type="molecule type" value="Genomic_DNA"/>
</dbReference>
<gene>
    <name evidence="1" type="ORF">QNI22_14275</name>
</gene>
<sequence length="203" mass="24163">MKNSNNKSNNSPVRTANTQTAKAQLQGILKGNVPAEWKRPAMFPFSLKRFTSQEAEWLLWYLKRPQLTDVTQMIHTYGWNALLKYYYLLNKAGARLIYVKSEDPTERRWPENAVNFYSWLAIRQIKEIEPEHSFSDHESLYERWQKERKTDIVSDSECLHCCKVLFRYIQWFYPKVELSKRVNEQVYLNGLDEQLTQFIQTAA</sequence>
<keyword evidence="2" id="KW-1185">Reference proteome</keyword>
<comment type="caution">
    <text evidence="1">The sequence shown here is derived from an EMBL/GenBank/DDBJ whole genome shotgun (WGS) entry which is preliminary data.</text>
</comment>
<dbReference type="AlphaFoldDB" id="A0AAE3R2B9"/>
<name>A0AAE3R2B9_9BACT</name>
<evidence type="ECO:0000313" key="2">
    <source>
        <dbReference type="Proteomes" id="UP001232063"/>
    </source>
</evidence>
<evidence type="ECO:0000313" key="1">
    <source>
        <dbReference type="EMBL" id="MDJ1501830.1"/>
    </source>
</evidence>
<proteinExistence type="predicted"/>
<accession>A0AAE3R2B9</accession>
<organism evidence="1 2">
    <name type="scientific">Xanthocytophaga agilis</name>
    <dbReference type="NCBI Taxonomy" id="3048010"/>
    <lineage>
        <taxon>Bacteria</taxon>
        <taxon>Pseudomonadati</taxon>
        <taxon>Bacteroidota</taxon>
        <taxon>Cytophagia</taxon>
        <taxon>Cytophagales</taxon>
        <taxon>Rhodocytophagaceae</taxon>
        <taxon>Xanthocytophaga</taxon>
    </lineage>
</organism>
<protein>
    <submittedName>
        <fullName evidence="1">Uncharacterized protein</fullName>
    </submittedName>
</protein>
<reference evidence="1" key="1">
    <citation type="submission" date="2023-05" db="EMBL/GenBank/DDBJ databases">
        <authorList>
            <person name="Zhang X."/>
        </authorList>
    </citation>
    <scope>NUCLEOTIDE SEQUENCE</scope>
    <source>
        <strain evidence="1">BD1B2-1</strain>
    </source>
</reference>
<dbReference type="RefSeq" id="WP_314511490.1">
    <property type="nucleotide sequence ID" value="NZ_JASJOU010000004.1"/>
</dbReference>
<dbReference type="Proteomes" id="UP001232063">
    <property type="component" value="Unassembled WGS sequence"/>
</dbReference>